<dbReference type="Proteomes" id="UP000239747">
    <property type="component" value="Unassembled WGS sequence"/>
</dbReference>
<protein>
    <submittedName>
        <fullName evidence="1">Uncharacterized protein</fullName>
    </submittedName>
</protein>
<evidence type="ECO:0000313" key="1">
    <source>
        <dbReference type="EMBL" id="PQJ32645.1"/>
    </source>
</evidence>
<dbReference type="AlphaFoldDB" id="A0A2S7UCI9"/>
<comment type="caution">
    <text evidence="1">The sequence shown here is derived from an EMBL/GenBank/DDBJ whole genome shotgun (WGS) entry which is preliminary data.</text>
</comment>
<gene>
    <name evidence="1" type="ORF">BST92_12215</name>
</gene>
<reference evidence="1 2" key="1">
    <citation type="submission" date="2017-01" db="EMBL/GenBank/DDBJ databases">
        <title>Trade-off between light-utilization and light-protection in marine flavobacteria.</title>
        <authorList>
            <person name="Kumagai Y."/>
            <person name="Yoshizawa S."/>
            <person name="Kogure K."/>
            <person name="Iwasaki W."/>
        </authorList>
    </citation>
    <scope>NUCLEOTIDE SEQUENCE [LARGE SCALE GENOMIC DNA]</scope>
    <source>
        <strain evidence="1 2">KCTC 32109</strain>
    </source>
</reference>
<dbReference type="RefSeq" id="WP_105071714.1">
    <property type="nucleotide sequence ID" value="NZ_MTPW01000001.1"/>
</dbReference>
<organism evidence="1 2">
    <name type="scientific">Nonlabens arenilitoris</name>
    <dbReference type="NCBI Taxonomy" id="1217969"/>
    <lineage>
        <taxon>Bacteria</taxon>
        <taxon>Pseudomonadati</taxon>
        <taxon>Bacteroidota</taxon>
        <taxon>Flavobacteriia</taxon>
        <taxon>Flavobacteriales</taxon>
        <taxon>Flavobacteriaceae</taxon>
        <taxon>Nonlabens</taxon>
    </lineage>
</organism>
<dbReference type="OrthoDB" id="1203232at2"/>
<evidence type="ECO:0000313" key="2">
    <source>
        <dbReference type="Proteomes" id="UP000239747"/>
    </source>
</evidence>
<proteinExistence type="predicted"/>
<sequence>MIYIITHIGHSFKLYEEESGEQLLSARWDTLLGSCIGVVKDLEGSILYTIKTHFSIWKWRFKASIKKNIGLTLFLESKNGWHNLYELYYHGVKYSLKIHKGRKKSIFKNDLQIAVIDEALVEHIYRDKIKIETNSPEDIEIIFAMIFSLKIGNDKRIGLTFDFGQIGKTQPIDNEWIP</sequence>
<name>A0A2S7UCI9_9FLAO</name>
<keyword evidence="2" id="KW-1185">Reference proteome</keyword>
<accession>A0A2S7UCI9</accession>
<dbReference type="EMBL" id="MTPW01000001">
    <property type="protein sequence ID" value="PQJ32645.1"/>
    <property type="molecule type" value="Genomic_DNA"/>
</dbReference>